<evidence type="ECO:0000256" key="5">
    <source>
        <dbReference type="ARBA" id="ARBA00022842"/>
    </source>
</evidence>
<dbReference type="CDD" id="cd09721">
    <property type="entry name" value="Cas1_I-C"/>
    <property type="match status" value="1"/>
</dbReference>
<keyword evidence="1 10" id="KW-0540">Nuclease</keyword>
<evidence type="ECO:0000313" key="12">
    <source>
        <dbReference type="Proteomes" id="UP000009173"/>
    </source>
</evidence>
<feature type="binding site" evidence="10">
    <location>
        <position position="234"/>
    </location>
    <ligand>
        <name>Mn(2+)</name>
        <dbReference type="ChEBI" id="CHEBI:29035"/>
    </ligand>
</feature>
<dbReference type="HOGENOM" id="CLU_052779_1_0_7"/>
<evidence type="ECO:0000313" key="11">
    <source>
        <dbReference type="EMBL" id="ABM29984.1"/>
    </source>
</evidence>
<dbReference type="Gene3D" id="3.100.10.20">
    <property type="entry name" value="CRISPR-associated endonuclease Cas1, N-terminal domain"/>
    <property type="match status" value="1"/>
</dbReference>
<dbReference type="NCBIfam" id="TIGR00287">
    <property type="entry name" value="cas1"/>
    <property type="match status" value="1"/>
</dbReference>
<comment type="cofactor">
    <cofactor evidence="10">
        <name>Mg(2+)</name>
        <dbReference type="ChEBI" id="CHEBI:18420"/>
    </cofactor>
    <cofactor evidence="10">
        <name>Mn(2+)</name>
        <dbReference type="ChEBI" id="CHEBI:29035"/>
    </cofactor>
</comment>
<keyword evidence="11" id="KW-0614">Plasmid</keyword>
<dbReference type="GO" id="GO:0003677">
    <property type="term" value="F:DNA binding"/>
    <property type="evidence" value="ECO:0007669"/>
    <property type="project" value="UniProtKB-KW"/>
</dbReference>
<comment type="function">
    <text evidence="10">CRISPR (clustered regularly interspaced short palindromic repeat), is an adaptive immune system that provides protection against mobile genetic elements (viruses, transposable elements and conjugative plasmids). CRISPR clusters contain spacers, sequences complementary to antecedent mobile elements, and target invading nucleic acids. CRISPR clusters are transcribed and processed into CRISPR RNA (crRNA). Acts as a dsDNA endonuclease. Involved in the integration of spacer DNA into the CRISPR cassette.</text>
</comment>
<dbReference type="NCBIfam" id="TIGR03640">
    <property type="entry name" value="cas1_DVULG"/>
    <property type="match status" value="1"/>
</dbReference>
<gene>
    <name evidence="10" type="primary">cas1</name>
    <name evidence="11" type="ordered locus">Dvul_2973</name>
</gene>
<feature type="binding site" evidence="10">
    <location>
        <position position="249"/>
    </location>
    <ligand>
        <name>Mn(2+)</name>
        <dbReference type="ChEBI" id="CHEBI:29035"/>
    </ligand>
</feature>
<dbReference type="Pfam" id="PF01867">
    <property type="entry name" value="Cas_Cas1"/>
    <property type="match status" value="1"/>
</dbReference>
<organism evidence="11 12">
    <name type="scientific">Nitratidesulfovibrio vulgaris (strain DP4)</name>
    <name type="common">Desulfovibrio vulgaris</name>
    <dbReference type="NCBI Taxonomy" id="391774"/>
    <lineage>
        <taxon>Bacteria</taxon>
        <taxon>Pseudomonadati</taxon>
        <taxon>Thermodesulfobacteriota</taxon>
        <taxon>Desulfovibrionia</taxon>
        <taxon>Desulfovibrionales</taxon>
        <taxon>Desulfovibrionaceae</taxon>
        <taxon>Nitratidesulfovibrio</taxon>
    </lineage>
</organism>
<dbReference type="KEGG" id="dvl:Dvul_2973"/>
<proteinExistence type="inferred from homology"/>
<dbReference type="EC" id="3.1.-.-" evidence="10"/>
<keyword evidence="4 10" id="KW-0378">Hydrolase</keyword>
<evidence type="ECO:0000256" key="1">
    <source>
        <dbReference type="ARBA" id="ARBA00022722"/>
    </source>
</evidence>
<keyword evidence="6 10" id="KW-0051">Antiviral defense</keyword>
<protein>
    <recommendedName>
        <fullName evidence="10">CRISPR-associated endonuclease Cas1</fullName>
        <ecNumber evidence="10">3.1.-.-</ecNumber>
    </recommendedName>
</protein>
<keyword evidence="5 10" id="KW-0460">Magnesium</keyword>
<keyword evidence="7 10" id="KW-0238">DNA-binding</keyword>
<evidence type="ECO:0000256" key="7">
    <source>
        <dbReference type="ARBA" id="ARBA00023125"/>
    </source>
</evidence>
<dbReference type="RefSeq" id="WP_011787407.1">
    <property type="nucleotide sequence ID" value="NC_008741.1"/>
</dbReference>
<evidence type="ECO:0000256" key="2">
    <source>
        <dbReference type="ARBA" id="ARBA00022723"/>
    </source>
</evidence>
<feature type="binding site" evidence="10">
    <location>
        <position position="166"/>
    </location>
    <ligand>
        <name>Mn(2+)</name>
        <dbReference type="ChEBI" id="CHEBI:29035"/>
    </ligand>
</feature>
<dbReference type="InterPro" id="IPR042206">
    <property type="entry name" value="CRISPR-assoc_Cas1_C"/>
</dbReference>
<comment type="subunit">
    <text evidence="9 10">Homodimer, forms a heterotetramer with a Cas2 homodimer.</text>
</comment>
<geneLocation type="plasmid" evidence="11 12">
    <name>pDVUL01</name>
</geneLocation>
<evidence type="ECO:0000256" key="4">
    <source>
        <dbReference type="ARBA" id="ARBA00022801"/>
    </source>
</evidence>
<accession>A0A0H3ACD4</accession>
<dbReference type="InterPro" id="IPR002729">
    <property type="entry name" value="CRISPR-assoc_Cas1"/>
</dbReference>
<dbReference type="GO" id="GO:0046872">
    <property type="term" value="F:metal ion binding"/>
    <property type="evidence" value="ECO:0007669"/>
    <property type="project" value="UniProtKB-UniRule"/>
</dbReference>
<dbReference type="InterPro" id="IPR019856">
    <property type="entry name" value="CRISPR-assoc_Cas1_DVULG"/>
</dbReference>
<dbReference type="AlphaFoldDB" id="A0A0H3ACD4"/>
<evidence type="ECO:0000256" key="8">
    <source>
        <dbReference type="ARBA" id="ARBA00023211"/>
    </source>
</evidence>
<dbReference type="InterPro" id="IPR042211">
    <property type="entry name" value="CRISPR-assoc_Cas1_N"/>
</dbReference>
<dbReference type="HAMAP" id="MF_01470">
    <property type="entry name" value="Cas1"/>
    <property type="match status" value="1"/>
</dbReference>
<keyword evidence="8 10" id="KW-0464">Manganese</keyword>
<dbReference type="PANTHER" id="PTHR34353">
    <property type="entry name" value="CRISPR-ASSOCIATED ENDONUCLEASE CAS1 1"/>
    <property type="match status" value="1"/>
</dbReference>
<dbReference type="Proteomes" id="UP000009173">
    <property type="component" value="Plasmid pDVUL01"/>
</dbReference>
<dbReference type="PANTHER" id="PTHR34353:SF2">
    <property type="entry name" value="CRISPR-ASSOCIATED ENDONUCLEASE CAS1 1"/>
    <property type="match status" value="1"/>
</dbReference>
<dbReference type="Gene3D" id="1.20.120.920">
    <property type="entry name" value="CRISPR-associated endonuclease Cas1, C-terminal domain"/>
    <property type="match status" value="1"/>
</dbReference>
<comment type="similarity">
    <text evidence="10">Belongs to the CRISPR-associated endonuclease Cas1 family.</text>
</comment>
<evidence type="ECO:0000256" key="9">
    <source>
        <dbReference type="ARBA" id="ARBA00038592"/>
    </source>
</evidence>
<dbReference type="EMBL" id="CP000528">
    <property type="protein sequence ID" value="ABM29984.1"/>
    <property type="molecule type" value="Genomic_DNA"/>
</dbReference>
<dbReference type="GO" id="GO:0043571">
    <property type="term" value="P:maintenance of CRISPR repeat elements"/>
    <property type="evidence" value="ECO:0007669"/>
    <property type="project" value="UniProtKB-UniRule"/>
</dbReference>
<sequence>MKKLLNTLYVTTQGTYLAKEGECIVVRVGDEVRLRVPVHSLGGVVCFGQVSCSPFLMGFAAERGLGFSFLTEHGRFLARVQGPVSGNVLLRREQYRRADSPEASAEVARSIVSAKVVNARGILQRAMRDHGDKVNGAALEAEVLHLRDCLMRLQQPAGLDAVRGIEGEAAKGYFSVFDNLILTREAAFRFEGRSRRPPLDRVNCLLSFIYTLLGHDVRSALEGVGLDSAVGFLHRDRPGRHGLALDVMEEFRAVVADRLALSLINLGKLKKNDFEIQETGAVRMTDDARKALLVAYQKRKQDEIVHPFLKERIPLGLVFHVQAMLMARWLRGDIDGYPPFVWK</sequence>
<dbReference type="GO" id="GO:0016787">
    <property type="term" value="F:hydrolase activity"/>
    <property type="evidence" value="ECO:0007669"/>
    <property type="project" value="UniProtKB-KW"/>
</dbReference>
<reference evidence="12" key="1">
    <citation type="journal article" date="2009" name="Environ. Microbiol.">
        <title>Contribution of mobile genetic elements to Desulfovibrio vulgaris genome plasticity.</title>
        <authorList>
            <person name="Walker C.B."/>
            <person name="Stolyar S."/>
            <person name="Chivian D."/>
            <person name="Pinel N."/>
            <person name="Gabster J.A."/>
            <person name="Dehal P.S."/>
            <person name="He Z."/>
            <person name="Yang Z.K."/>
            <person name="Yen H.C."/>
            <person name="Zhou J."/>
            <person name="Wall J.D."/>
            <person name="Hazen T.C."/>
            <person name="Arkin A.P."/>
            <person name="Stahl D.A."/>
        </authorList>
    </citation>
    <scope>NUCLEOTIDE SEQUENCE [LARGE SCALE GENOMIC DNA]</scope>
    <source>
        <strain evidence="12">DP4</strain>
        <plasmid evidence="12">Plasmid pDVUL01</plasmid>
    </source>
</reference>
<keyword evidence="2 10" id="KW-0479">Metal-binding</keyword>
<dbReference type="GO" id="GO:0004520">
    <property type="term" value="F:DNA endonuclease activity"/>
    <property type="evidence" value="ECO:0007669"/>
    <property type="project" value="InterPro"/>
</dbReference>
<keyword evidence="3 10" id="KW-0255">Endonuclease</keyword>
<dbReference type="GO" id="GO:0051607">
    <property type="term" value="P:defense response to virus"/>
    <property type="evidence" value="ECO:0007669"/>
    <property type="project" value="UniProtKB-UniRule"/>
</dbReference>
<evidence type="ECO:0000256" key="10">
    <source>
        <dbReference type="HAMAP-Rule" id="MF_01470"/>
    </source>
</evidence>
<evidence type="ECO:0000256" key="6">
    <source>
        <dbReference type="ARBA" id="ARBA00023118"/>
    </source>
</evidence>
<name>A0A0H3ACD4_NITV4</name>
<dbReference type="InterPro" id="IPR050646">
    <property type="entry name" value="Cas1"/>
</dbReference>
<evidence type="ECO:0000256" key="3">
    <source>
        <dbReference type="ARBA" id="ARBA00022759"/>
    </source>
</evidence>